<accession>A0A9D4CJA7</accession>
<name>A0A9D4CJA7_DREPO</name>
<reference evidence="1" key="2">
    <citation type="submission" date="2020-11" db="EMBL/GenBank/DDBJ databases">
        <authorList>
            <person name="McCartney M.A."/>
            <person name="Auch B."/>
            <person name="Kono T."/>
            <person name="Mallez S."/>
            <person name="Becker A."/>
            <person name="Gohl D.M."/>
            <person name="Silverstein K.A.T."/>
            <person name="Koren S."/>
            <person name="Bechman K.B."/>
            <person name="Herman A."/>
            <person name="Abrahante J.E."/>
            <person name="Garbe J."/>
        </authorList>
    </citation>
    <scope>NUCLEOTIDE SEQUENCE</scope>
    <source>
        <strain evidence="1">Duluth1</strain>
        <tissue evidence="1">Whole animal</tissue>
    </source>
</reference>
<dbReference type="EMBL" id="JAIWYP010000012">
    <property type="protein sequence ID" value="KAH3725761.1"/>
    <property type="molecule type" value="Genomic_DNA"/>
</dbReference>
<dbReference type="Proteomes" id="UP000828390">
    <property type="component" value="Unassembled WGS sequence"/>
</dbReference>
<dbReference type="AlphaFoldDB" id="A0A9D4CJA7"/>
<organism evidence="1 2">
    <name type="scientific">Dreissena polymorpha</name>
    <name type="common">Zebra mussel</name>
    <name type="synonym">Mytilus polymorpha</name>
    <dbReference type="NCBI Taxonomy" id="45954"/>
    <lineage>
        <taxon>Eukaryota</taxon>
        <taxon>Metazoa</taxon>
        <taxon>Spiralia</taxon>
        <taxon>Lophotrochozoa</taxon>
        <taxon>Mollusca</taxon>
        <taxon>Bivalvia</taxon>
        <taxon>Autobranchia</taxon>
        <taxon>Heteroconchia</taxon>
        <taxon>Euheterodonta</taxon>
        <taxon>Imparidentia</taxon>
        <taxon>Neoheterodontei</taxon>
        <taxon>Myida</taxon>
        <taxon>Dreissenoidea</taxon>
        <taxon>Dreissenidae</taxon>
        <taxon>Dreissena</taxon>
    </lineage>
</organism>
<sequence>MTQEDSEIQIRLDQAEELYSSLLRGATTLADATCSEILIKLETAMEKKKHELTQTSKTIQLWLNYQLMVSIARMLINADRTGCWLMHLQAASDCLSVFAAAGHFNYLQSANRENASKSLSTMC</sequence>
<reference evidence="1" key="1">
    <citation type="journal article" date="2019" name="bioRxiv">
        <title>The Genome of the Zebra Mussel, Dreissena polymorpha: A Resource for Invasive Species Research.</title>
        <authorList>
            <person name="McCartney M.A."/>
            <person name="Auch B."/>
            <person name="Kono T."/>
            <person name="Mallez S."/>
            <person name="Zhang Y."/>
            <person name="Obille A."/>
            <person name="Becker A."/>
            <person name="Abrahante J.E."/>
            <person name="Garbe J."/>
            <person name="Badalamenti J.P."/>
            <person name="Herman A."/>
            <person name="Mangelson H."/>
            <person name="Liachko I."/>
            <person name="Sullivan S."/>
            <person name="Sone E.D."/>
            <person name="Koren S."/>
            <person name="Silverstein K.A.T."/>
            <person name="Beckman K.B."/>
            <person name="Gohl D.M."/>
        </authorList>
    </citation>
    <scope>NUCLEOTIDE SEQUENCE</scope>
    <source>
        <strain evidence="1">Duluth1</strain>
        <tissue evidence="1">Whole animal</tissue>
    </source>
</reference>
<gene>
    <name evidence="1" type="ORF">DPMN_051610</name>
</gene>
<evidence type="ECO:0000313" key="2">
    <source>
        <dbReference type="Proteomes" id="UP000828390"/>
    </source>
</evidence>
<keyword evidence="2" id="KW-1185">Reference proteome</keyword>
<protein>
    <submittedName>
        <fullName evidence="1">Uncharacterized protein</fullName>
    </submittedName>
</protein>
<evidence type="ECO:0000313" key="1">
    <source>
        <dbReference type="EMBL" id="KAH3725761.1"/>
    </source>
</evidence>
<proteinExistence type="predicted"/>
<comment type="caution">
    <text evidence="1">The sequence shown here is derived from an EMBL/GenBank/DDBJ whole genome shotgun (WGS) entry which is preliminary data.</text>
</comment>